<keyword evidence="3" id="KW-1185">Reference proteome</keyword>
<dbReference type="AlphaFoldDB" id="A0A9X1Y7D9"/>
<protein>
    <submittedName>
        <fullName evidence="2">Uncharacterized protein</fullName>
    </submittedName>
</protein>
<evidence type="ECO:0000313" key="3">
    <source>
        <dbReference type="Proteomes" id="UP001139516"/>
    </source>
</evidence>
<reference evidence="2" key="1">
    <citation type="submission" date="2022-04" db="EMBL/GenBank/DDBJ databases">
        <title>Roseomonas acroporae sp. nov., isolated from coral Acropora digitifera.</title>
        <authorList>
            <person name="Sun H."/>
        </authorList>
    </citation>
    <scope>NUCLEOTIDE SEQUENCE</scope>
    <source>
        <strain evidence="2">NAR14</strain>
    </source>
</reference>
<proteinExistence type="predicted"/>
<feature type="transmembrane region" description="Helical" evidence="1">
    <location>
        <begin position="95"/>
        <end position="114"/>
    </location>
</feature>
<keyword evidence="1" id="KW-0472">Membrane</keyword>
<dbReference type="Proteomes" id="UP001139516">
    <property type="component" value="Unassembled WGS sequence"/>
</dbReference>
<dbReference type="RefSeq" id="WP_248667006.1">
    <property type="nucleotide sequence ID" value="NZ_JALPRX010000040.1"/>
</dbReference>
<feature type="transmembrane region" description="Helical" evidence="1">
    <location>
        <begin position="126"/>
        <end position="145"/>
    </location>
</feature>
<comment type="caution">
    <text evidence="2">The sequence shown here is derived from an EMBL/GenBank/DDBJ whole genome shotgun (WGS) entry which is preliminary data.</text>
</comment>
<accession>A0A9X1Y7D9</accession>
<keyword evidence="1" id="KW-1133">Transmembrane helix</keyword>
<dbReference type="EMBL" id="JALPRX010000040">
    <property type="protein sequence ID" value="MCK8784881.1"/>
    <property type="molecule type" value="Genomic_DNA"/>
</dbReference>
<feature type="transmembrane region" description="Helical" evidence="1">
    <location>
        <begin position="64"/>
        <end position="83"/>
    </location>
</feature>
<organism evidence="2 3">
    <name type="scientific">Roseomonas acroporae</name>
    <dbReference type="NCBI Taxonomy" id="2937791"/>
    <lineage>
        <taxon>Bacteria</taxon>
        <taxon>Pseudomonadati</taxon>
        <taxon>Pseudomonadota</taxon>
        <taxon>Alphaproteobacteria</taxon>
        <taxon>Acetobacterales</taxon>
        <taxon>Roseomonadaceae</taxon>
        <taxon>Roseomonas</taxon>
    </lineage>
</organism>
<sequence>MRRLSLRTVVLGLAVGAVAMLVFHQGTAFLLHAEGARLPALTQLLGSQPAPYSLRPAPPLGVPMVFWLTFWGAVWGLLLALLLRLTGLPDLLTGFLFGALLVTAVGFTLLARWQGLPSYEAVGTPLWLRTGLLNGAWGWGTALLMRPLALRG</sequence>
<evidence type="ECO:0000256" key="1">
    <source>
        <dbReference type="SAM" id="Phobius"/>
    </source>
</evidence>
<keyword evidence="1" id="KW-0812">Transmembrane</keyword>
<gene>
    <name evidence="2" type="ORF">M0638_10855</name>
</gene>
<evidence type="ECO:0000313" key="2">
    <source>
        <dbReference type="EMBL" id="MCK8784881.1"/>
    </source>
</evidence>
<name>A0A9X1Y7D9_9PROT</name>